<feature type="region of interest" description="Disordered" evidence="1">
    <location>
        <begin position="143"/>
        <end position="182"/>
    </location>
</feature>
<keyword evidence="2" id="KW-0812">Transmembrane</keyword>
<evidence type="ECO:0000313" key="7">
    <source>
        <dbReference type="Proteomes" id="UP000290189"/>
    </source>
</evidence>
<evidence type="ECO:0000256" key="3">
    <source>
        <dbReference type="SAM" id="SignalP"/>
    </source>
</evidence>
<reference evidence="4 6" key="1">
    <citation type="submission" date="2015-02" db="EMBL/GenBank/DDBJ databases">
        <authorList>
            <person name="Chooi Y.-H."/>
        </authorList>
    </citation>
    <scope>NUCLEOTIDE SEQUENCE [LARGE SCALE GENOMIC DNA]</scope>
    <source>
        <strain evidence="4">E3</strain>
    </source>
</reference>
<name>A0A0G4IWI2_PLABS</name>
<dbReference type="SMR" id="A0A0G4IWI2"/>
<proteinExistence type="predicted"/>
<protein>
    <recommendedName>
        <fullName evidence="8">Secreted protein</fullName>
    </recommendedName>
</protein>
<organism evidence="4 6">
    <name type="scientific">Plasmodiophora brassicae</name>
    <name type="common">Clubroot disease agent</name>
    <dbReference type="NCBI Taxonomy" id="37360"/>
    <lineage>
        <taxon>Eukaryota</taxon>
        <taxon>Sar</taxon>
        <taxon>Rhizaria</taxon>
        <taxon>Endomyxa</taxon>
        <taxon>Phytomyxea</taxon>
        <taxon>Plasmodiophorida</taxon>
        <taxon>Plasmodiophoridae</taxon>
        <taxon>Plasmodiophora</taxon>
    </lineage>
</organism>
<evidence type="ECO:0000313" key="6">
    <source>
        <dbReference type="Proteomes" id="UP000039324"/>
    </source>
</evidence>
<accession>A0A0G4IWI2</accession>
<dbReference type="EMBL" id="CDSF01000092">
    <property type="protein sequence ID" value="CEO99645.1"/>
    <property type="molecule type" value="Genomic_DNA"/>
</dbReference>
<keyword evidence="5" id="KW-0496">Mitochondrion</keyword>
<dbReference type="EMBL" id="OVEO01000008">
    <property type="protein sequence ID" value="SPQ98021.1"/>
    <property type="molecule type" value="Genomic_DNA"/>
</dbReference>
<dbReference type="AlphaFoldDB" id="A0A0G4IWI2"/>
<reference evidence="5 7" key="2">
    <citation type="submission" date="2018-03" db="EMBL/GenBank/DDBJ databases">
        <authorList>
            <person name="Fogelqvist J."/>
        </authorList>
    </citation>
    <scope>NUCLEOTIDE SEQUENCE [LARGE SCALE GENOMIC DNA]</scope>
</reference>
<evidence type="ECO:0000256" key="2">
    <source>
        <dbReference type="SAM" id="Phobius"/>
    </source>
</evidence>
<geneLocation type="mitochondrion" evidence="5"/>
<feature type="transmembrane region" description="Helical" evidence="2">
    <location>
        <begin position="184"/>
        <end position="203"/>
    </location>
</feature>
<dbReference type="Proteomes" id="UP000290189">
    <property type="component" value="Unassembled WGS sequence"/>
</dbReference>
<dbReference type="Proteomes" id="UP000039324">
    <property type="component" value="Unassembled WGS sequence"/>
</dbReference>
<keyword evidence="2" id="KW-0472">Membrane</keyword>
<keyword evidence="6" id="KW-1185">Reference proteome</keyword>
<feature type="signal peptide" evidence="3">
    <location>
        <begin position="1"/>
        <end position="18"/>
    </location>
</feature>
<evidence type="ECO:0008006" key="8">
    <source>
        <dbReference type="Google" id="ProtNLM"/>
    </source>
</evidence>
<keyword evidence="3" id="KW-0732">Signal</keyword>
<keyword evidence="2" id="KW-1133">Transmembrane helix</keyword>
<feature type="chain" id="PRO_5035990779" description="Secreted protein" evidence="3">
    <location>
        <begin position="19"/>
        <end position="204"/>
    </location>
</feature>
<sequence length="204" mass="20802">MHNVLLLSVACLSVVAFAQTTKPAAAAAAAAAGAGAAPGVQGLRCGPFYGNTGCPSVNKQPQCCSAWGWCSDPTTQDQTAFCQQQDQKTFYSLIGPNLLTCSTNADCQALNANAQCVQTQVQNYGWAYYGSCSLPADPTTFQGTSAPNAQQQAGAPGQNAAARTTSPVRLGDVPTPAPAKSGTSSVTVAVSFLAVVVGALFYLN</sequence>
<evidence type="ECO:0000313" key="4">
    <source>
        <dbReference type="EMBL" id="CEO99645.1"/>
    </source>
</evidence>
<gene>
    <name evidence="4" type="ORF">PBRA_007378</name>
    <name evidence="5" type="ORF">PLBR_LOCUS5236</name>
</gene>
<evidence type="ECO:0000256" key="1">
    <source>
        <dbReference type="SAM" id="MobiDB-lite"/>
    </source>
</evidence>
<feature type="compositionally biased region" description="Low complexity" evidence="1">
    <location>
        <begin position="146"/>
        <end position="162"/>
    </location>
</feature>
<evidence type="ECO:0000313" key="5">
    <source>
        <dbReference type="EMBL" id="SPQ98021.1"/>
    </source>
</evidence>